<organism evidence="2 3">
    <name type="scientific">Glycomyces niveus</name>
    <dbReference type="NCBI Taxonomy" id="2820287"/>
    <lineage>
        <taxon>Bacteria</taxon>
        <taxon>Bacillati</taxon>
        <taxon>Actinomycetota</taxon>
        <taxon>Actinomycetes</taxon>
        <taxon>Glycomycetales</taxon>
        <taxon>Glycomycetaceae</taxon>
        <taxon>Glycomyces</taxon>
    </lineage>
</organism>
<proteinExistence type="predicted"/>
<keyword evidence="1" id="KW-0732">Signal</keyword>
<sequence length="202" mass="22213">MRLVVQRFLLAAALAVAAILFIPAPAQAGGDTITICPHESLPDDCYTWEIPILEPAWEWPPVGCPECRIAIDVFKGYVDPAVFEEFNAYFGKGFALLAESRFVQDPGKAKEMRWASAEYFLHAAKVIGKDEIALDQVGWFDPKAGKYFEDPKTQPHLDVFGKELAAGAALFQQSVFDPQPQPNIEAGLSHLDAALDVFSKTS</sequence>
<evidence type="ECO:0000313" key="2">
    <source>
        <dbReference type="EMBL" id="MBO3731489.1"/>
    </source>
</evidence>
<keyword evidence="3" id="KW-1185">Reference proteome</keyword>
<protein>
    <submittedName>
        <fullName evidence="2">Uncharacterized protein</fullName>
    </submittedName>
</protein>
<reference evidence="2 3" key="1">
    <citation type="submission" date="2021-03" db="EMBL/GenBank/DDBJ databases">
        <title>Glycomyces sp. nov., a novel actinomycete isolated from soil.</title>
        <authorList>
            <person name="Yang X."/>
            <person name="Xu X."/>
        </authorList>
    </citation>
    <scope>NUCLEOTIDE SEQUENCE [LARGE SCALE GENOMIC DNA]</scope>
    <source>
        <strain evidence="2 3">NEAU-S30</strain>
    </source>
</reference>
<accession>A0ABS3TYB5</accession>
<feature type="chain" id="PRO_5046509990" evidence="1">
    <location>
        <begin position="29"/>
        <end position="202"/>
    </location>
</feature>
<dbReference type="EMBL" id="JAGFNP010000001">
    <property type="protein sequence ID" value="MBO3731489.1"/>
    <property type="molecule type" value="Genomic_DNA"/>
</dbReference>
<name>A0ABS3TYB5_9ACTN</name>
<dbReference type="Proteomes" id="UP000681341">
    <property type="component" value="Unassembled WGS sequence"/>
</dbReference>
<evidence type="ECO:0000313" key="3">
    <source>
        <dbReference type="Proteomes" id="UP000681341"/>
    </source>
</evidence>
<feature type="signal peptide" evidence="1">
    <location>
        <begin position="1"/>
        <end position="28"/>
    </location>
</feature>
<comment type="caution">
    <text evidence="2">The sequence shown here is derived from an EMBL/GenBank/DDBJ whole genome shotgun (WGS) entry which is preliminary data.</text>
</comment>
<gene>
    <name evidence="2" type="ORF">J5V16_01560</name>
</gene>
<evidence type="ECO:0000256" key="1">
    <source>
        <dbReference type="SAM" id="SignalP"/>
    </source>
</evidence>
<dbReference type="RefSeq" id="WP_208494188.1">
    <property type="nucleotide sequence ID" value="NZ_JAGFNP010000001.1"/>
</dbReference>